<name>A0ABM7LT98_9ACTN</name>
<dbReference type="InterPro" id="IPR016024">
    <property type="entry name" value="ARM-type_fold"/>
</dbReference>
<reference evidence="1 2" key="1">
    <citation type="submission" date="2020-08" db="EMBL/GenBank/DDBJ databases">
        <title>Whole genome shotgun sequence of Actinoplanes ianthinogenes NBRC 13996.</title>
        <authorList>
            <person name="Komaki H."/>
            <person name="Tamura T."/>
        </authorList>
    </citation>
    <scope>NUCLEOTIDE SEQUENCE [LARGE SCALE GENOMIC DNA]</scope>
    <source>
        <strain evidence="1 2">NBRC 13996</strain>
    </source>
</reference>
<dbReference type="Proteomes" id="UP000676967">
    <property type="component" value="Chromosome"/>
</dbReference>
<evidence type="ECO:0000313" key="1">
    <source>
        <dbReference type="EMBL" id="BCJ42479.1"/>
    </source>
</evidence>
<keyword evidence="2" id="KW-1185">Reference proteome</keyword>
<dbReference type="SUPFAM" id="SSF48371">
    <property type="entry name" value="ARM repeat"/>
    <property type="match status" value="1"/>
</dbReference>
<dbReference type="Pfam" id="PF13646">
    <property type="entry name" value="HEAT_2"/>
    <property type="match status" value="1"/>
</dbReference>
<gene>
    <name evidence="1" type="ORF">Aiant_31360</name>
</gene>
<dbReference type="InterPro" id="IPR011989">
    <property type="entry name" value="ARM-like"/>
</dbReference>
<proteinExistence type="predicted"/>
<accession>A0ABM7LT98</accession>
<evidence type="ECO:0008006" key="3">
    <source>
        <dbReference type="Google" id="ProtNLM"/>
    </source>
</evidence>
<protein>
    <recommendedName>
        <fullName evidence="3">HEAT repeat protein</fullName>
    </recommendedName>
</protein>
<dbReference type="RefSeq" id="WP_189328831.1">
    <property type="nucleotide sequence ID" value="NZ_AP023356.1"/>
</dbReference>
<sequence>MSALEEVPVTALVDRLDGSDRDTVVDAVDELGRRRATEAAPRLLELLRLTPDAAVRNATALALSDMVVPEAFDAIVELLRDPRTEGRRGTLLYALDPYDCAPILELLVDLALTGGYEVRMSALGLLSGVETDIDEPTWERLSSRLEAAAATADDERRAEVIDPLYELFD</sequence>
<dbReference type="EMBL" id="AP023356">
    <property type="protein sequence ID" value="BCJ42479.1"/>
    <property type="molecule type" value="Genomic_DNA"/>
</dbReference>
<dbReference type="Gene3D" id="1.25.10.10">
    <property type="entry name" value="Leucine-rich Repeat Variant"/>
    <property type="match status" value="1"/>
</dbReference>
<evidence type="ECO:0000313" key="2">
    <source>
        <dbReference type="Proteomes" id="UP000676967"/>
    </source>
</evidence>
<organism evidence="1 2">
    <name type="scientific">Actinoplanes ianthinogenes</name>
    <dbReference type="NCBI Taxonomy" id="122358"/>
    <lineage>
        <taxon>Bacteria</taxon>
        <taxon>Bacillati</taxon>
        <taxon>Actinomycetota</taxon>
        <taxon>Actinomycetes</taxon>
        <taxon>Micromonosporales</taxon>
        <taxon>Micromonosporaceae</taxon>
        <taxon>Actinoplanes</taxon>
    </lineage>
</organism>